<protein>
    <submittedName>
        <fullName evidence="1">DUF4160 domain-containing protein</fullName>
    </submittedName>
</protein>
<dbReference type="InterPro" id="IPR025427">
    <property type="entry name" value="DUF4160"/>
</dbReference>
<evidence type="ECO:0000313" key="2">
    <source>
        <dbReference type="Proteomes" id="UP001139035"/>
    </source>
</evidence>
<comment type="caution">
    <text evidence="1">The sequence shown here is derived from an EMBL/GenBank/DDBJ whole genome shotgun (WGS) entry which is preliminary data.</text>
</comment>
<evidence type="ECO:0000313" key="1">
    <source>
        <dbReference type="EMBL" id="MCE7030529.1"/>
    </source>
</evidence>
<dbReference type="EMBL" id="JAJUWU010000025">
    <property type="protein sequence ID" value="MCE7030529.1"/>
    <property type="molecule type" value="Genomic_DNA"/>
</dbReference>
<keyword evidence="2" id="KW-1185">Reference proteome</keyword>
<proteinExistence type="predicted"/>
<dbReference type="Pfam" id="PF13711">
    <property type="entry name" value="DUF4160"/>
    <property type="match status" value="1"/>
</dbReference>
<gene>
    <name evidence="1" type="ORF">LZD57_21290</name>
</gene>
<reference evidence="1" key="1">
    <citation type="submission" date="2022-01" db="EMBL/GenBank/DDBJ databases">
        <title>Jiella avicenniae sp. nov., a novel endophytic bacterium isolated from bark of Avicennia marina.</title>
        <authorList>
            <person name="Tuo L."/>
        </authorList>
    </citation>
    <scope>NUCLEOTIDE SEQUENCE</scope>
    <source>
        <strain evidence="1">CBK1P-4</strain>
    </source>
</reference>
<organism evidence="1 2">
    <name type="scientific">Jiella avicenniae</name>
    <dbReference type="NCBI Taxonomy" id="2907202"/>
    <lineage>
        <taxon>Bacteria</taxon>
        <taxon>Pseudomonadati</taxon>
        <taxon>Pseudomonadota</taxon>
        <taxon>Alphaproteobacteria</taxon>
        <taxon>Hyphomicrobiales</taxon>
        <taxon>Aurantimonadaceae</taxon>
        <taxon>Jiella</taxon>
    </lineage>
</organism>
<name>A0A9X1P649_9HYPH</name>
<dbReference type="AlphaFoldDB" id="A0A9X1P649"/>
<sequence length="78" mass="9256">MPTVLRWRGYRFFWYPYDAIEPAHVHIFKDGAECKIWLHDLSVAFNRGHSSKALRALIEKTKEQQVHLLGVWNDQFGE</sequence>
<accession>A0A9X1P649</accession>
<dbReference type="Proteomes" id="UP001139035">
    <property type="component" value="Unassembled WGS sequence"/>
</dbReference>
<dbReference type="RefSeq" id="WP_233721598.1">
    <property type="nucleotide sequence ID" value="NZ_JAJUWU010000025.1"/>
</dbReference>